<organism evidence="1">
    <name type="scientific">Peptoniphilus harei</name>
    <dbReference type="NCBI Taxonomy" id="54005"/>
    <lineage>
        <taxon>Bacteria</taxon>
        <taxon>Bacillati</taxon>
        <taxon>Bacillota</taxon>
        <taxon>Tissierellia</taxon>
        <taxon>Tissierellales</taxon>
        <taxon>Peptoniphilaceae</taxon>
        <taxon>Peptoniphilus</taxon>
    </lineage>
</organism>
<dbReference type="EMBL" id="LRQE01000039">
    <property type="protein sequence ID" value="KXA28936.1"/>
    <property type="molecule type" value="Genomic_DNA"/>
</dbReference>
<sequence length="111" mass="12615">MRIFSLQDPKFEEMQMSLNASIVHVAKKIAAGEFEQGDITLKLKIGTVYEHKEETVYKMPAFNYKIGTNLQKKSSLDGHDAYQGMEFKLGDGVVVLEKVQSNQIDMLDEEE</sequence>
<accession>A0A133PK58</accession>
<evidence type="ECO:0000313" key="2">
    <source>
        <dbReference type="Proteomes" id="UP000070174"/>
    </source>
</evidence>
<gene>
    <name evidence="1" type="ORF">HMPREF3229_01568</name>
</gene>
<dbReference type="Proteomes" id="UP000070174">
    <property type="component" value="Unassembled WGS sequence"/>
</dbReference>
<comment type="caution">
    <text evidence="1">The sequence shown here is derived from an EMBL/GenBank/DDBJ whole genome shotgun (WGS) entry which is preliminary data.</text>
</comment>
<dbReference type="AlphaFoldDB" id="A0A133PK58"/>
<dbReference type="RefSeq" id="WP_060800558.1">
    <property type="nucleotide sequence ID" value="NZ_KQ957105.1"/>
</dbReference>
<protein>
    <submittedName>
        <fullName evidence="1">Uncharacterized protein</fullName>
    </submittedName>
</protein>
<reference evidence="1 2" key="1">
    <citation type="submission" date="2016-01" db="EMBL/GenBank/DDBJ databases">
        <authorList>
            <person name="Oliw E.H."/>
        </authorList>
    </citation>
    <scope>NUCLEOTIDE SEQUENCE [LARGE SCALE GENOMIC DNA]</scope>
    <source>
        <strain evidence="1 2">CMW7756A</strain>
    </source>
</reference>
<evidence type="ECO:0000313" key="1">
    <source>
        <dbReference type="EMBL" id="KXA28936.1"/>
    </source>
</evidence>
<name>A0A133PK58_9FIRM</name>
<dbReference type="PATRIC" id="fig|54005.3.peg.1530"/>
<proteinExistence type="predicted"/>